<gene>
    <name evidence="1" type="ORF">KF707C_14050</name>
</gene>
<name>A0AAD1FF23_METFU</name>
<protein>
    <submittedName>
        <fullName evidence="1">Uncharacterized protein</fullName>
    </submittedName>
</protein>
<keyword evidence="2" id="KW-1185">Reference proteome</keyword>
<organism evidence="1 2">
    <name type="scientific">Metapseudomonas furukawaii</name>
    <name type="common">Pseudomonas furukawaii</name>
    <dbReference type="NCBI Taxonomy" id="1149133"/>
    <lineage>
        <taxon>Bacteria</taxon>
        <taxon>Pseudomonadati</taxon>
        <taxon>Pseudomonadota</taxon>
        <taxon>Gammaproteobacteria</taxon>
        <taxon>Pseudomonadales</taxon>
        <taxon>Pseudomonadaceae</taxon>
        <taxon>Metapseudomonas</taxon>
    </lineage>
</organism>
<dbReference type="Proteomes" id="UP000218554">
    <property type="component" value="Chromosome"/>
</dbReference>
<dbReference type="AlphaFoldDB" id="A0AAD1FF23"/>
<proteinExistence type="predicted"/>
<accession>A0AAD1FF23</accession>
<dbReference type="KEGG" id="pfuw:KF707C_14050"/>
<evidence type="ECO:0000313" key="1">
    <source>
        <dbReference type="EMBL" id="BAU73093.1"/>
    </source>
</evidence>
<dbReference type="EMBL" id="AP014862">
    <property type="protein sequence ID" value="BAU73093.1"/>
    <property type="molecule type" value="Genomic_DNA"/>
</dbReference>
<reference evidence="2" key="1">
    <citation type="submission" date="2015-05" db="EMBL/GenBank/DDBJ databases">
        <title>Draft genome sequencing of a biphenyl-degrading bacterium, Pseudomonas balearica KF707 (=NBRC110670).</title>
        <authorList>
            <person name="Kimura N."/>
            <person name="Hirose J."/>
            <person name="Watanabe T."/>
            <person name="Suenaga H."/>
            <person name="Fujihara H."/>
            <person name="Noguchi M."/>
            <person name="Hashimoto M."/>
            <person name="Shimodaira J."/>
            <person name="Tsuchikane K."/>
            <person name="Hosoyama A."/>
            <person name="Yamazoe A."/>
            <person name="Fujita N."/>
            <person name="Furukawa K."/>
        </authorList>
    </citation>
    <scope>NUCLEOTIDE SEQUENCE [LARGE SCALE GENOMIC DNA]</scope>
    <source>
        <strain evidence="2">DSM 10086 / NBRC 110670 / KF707</strain>
    </source>
</reference>
<reference evidence="1 2" key="2">
    <citation type="journal article" date="2017" name="Int. J. Syst. Evol. Microbiol.">
        <title>Pseudomonas furukawaii sp. nov., a polychlorinated biphenyl-degrading bacterium isolated from biphenyl-contaminated soil in Japan.</title>
        <authorList>
            <person name="Kimura N."/>
            <person name="Watanabe T."/>
            <person name="Suenaga H."/>
            <person name="Fujihara H."/>
            <person name="Futagami T."/>
            <person name="Goto M."/>
            <person name="Hanada S."/>
            <person name="Hirose J."/>
        </authorList>
    </citation>
    <scope>NUCLEOTIDE SEQUENCE [LARGE SCALE GENOMIC DNA]</scope>
    <source>
        <strain evidence="2">DSM 10086 / NBRC 110670 / KF707</strain>
    </source>
</reference>
<evidence type="ECO:0000313" key="2">
    <source>
        <dbReference type="Proteomes" id="UP000218554"/>
    </source>
</evidence>
<sequence>MCPNCIYQAFSDLLQETIALSIAERFIDLPEVVDLNMQQRQRVM</sequence>